<dbReference type="PROSITE" id="PS51379">
    <property type="entry name" value="4FE4S_FER_2"/>
    <property type="match status" value="1"/>
</dbReference>
<dbReference type="Proteomes" id="UP000525298">
    <property type="component" value="Unassembled WGS sequence"/>
</dbReference>
<dbReference type="EMBL" id="JACDUS010000012">
    <property type="protein sequence ID" value="MBA2882796.1"/>
    <property type="molecule type" value="Genomic_DNA"/>
</dbReference>
<dbReference type="Pfam" id="PF12838">
    <property type="entry name" value="Fer4_7"/>
    <property type="match status" value="1"/>
</dbReference>
<protein>
    <submittedName>
        <fullName evidence="2">Ferredoxin</fullName>
    </submittedName>
</protein>
<evidence type="ECO:0000313" key="2">
    <source>
        <dbReference type="EMBL" id="MBA2882796.1"/>
    </source>
</evidence>
<name>A0A7W0CBQ7_9BACT</name>
<dbReference type="AlphaFoldDB" id="A0A7W0CBQ7"/>
<dbReference type="RefSeq" id="WP_181552417.1">
    <property type="nucleotide sequence ID" value="NZ_JACDUS010000012.1"/>
</dbReference>
<organism evidence="2 3">
    <name type="scientific">Desulfosalsimonas propionicica</name>
    <dbReference type="NCBI Taxonomy" id="332175"/>
    <lineage>
        <taxon>Bacteria</taxon>
        <taxon>Pseudomonadati</taxon>
        <taxon>Thermodesulfobacteriota</taxon>
        <taxon>Desulfobacteria</taxon>
        <taxon>Desulfobacterales</taxon>
        <taxon>Desulfosalsimonadaceae</taxon>
        <taxon>Desulfosalsimonas</taxon>
    </lineage>
</organism>
<proteinExistence type="predicted"/>
<gene>
    <name evidence="2" type="ORF">HNR65_003151</name>
</gene>
<dbReference type="InterPro" id="IPR017896">
    <property type="entry name" value="4Fe4S_Fe-S-bd"/>
</dbReference>
<feature type="domain" description="4Fe-4S ferredoxin-type" evidence="1">
    <location>
        <begin position="1"/>
        <end position="23"/>
    </location>
</feature>
<reference evidence="2 3" key="1">
    <citation type="submission" date="2020-07" db="EMBL/GenBank/DDBJ databases">
        <title>Genomic Encyclopedia of Type Strains, Phase IV (KMG-IV): sequencing the most valuable type-strain genomes for metagenomic binning, comparative biology and taxonomic classification.</title>
        <authorList>
            <person name="Goeker M."/>
        </authorList>
    </citation>
    <scope>NUCLEOTIDE SEQUENCE [LARGE SCALE GENOMIC DNA]</scope>
    <source>
        <strain evidence="2 3">DSM 17721</strain>
    </source>
</reference>
<dbReference type="Gene3D" id="3.30.70.20">
    <property type="match status" value="1"/>
</dbReference>
<keyword evidence="3" id="KW-1185">Reference proteome</keyword>
<accession>A0A7W0CBQ7</accession>
<sequence>MNIRIDALKCINCMACEMACSFHRDDGFAFLSSSIMAYRAREKKDYFGVLLKEEENLITARPEGIDISRIGEEADPDKEADASAKPILLREGCDLCEEMEDYGPLCVVICPVDAITCEE</sequence>
<evidence type="ECO:0000313" key="3">
    <source>
        <dbReference type="Proteomes" id="UP000525298"/>
    </source>
</evidence>
<comment type="caution">
    <text evidence="2">The sequence shown here is derived from an EMBL/GenBank/DDBJ whole genome shotgun (WGS) entry which is preliminary data.</text>
</comment>
<dbReference type="SUPFAM" id="SSF54862">
    <property type="entry name" value="4Fe-4S ferredoxins"/>
    <property type="match status" value="1"/>
</dbReference>
<evidence type="ECO:0000259" key="1">
    <source>
        <dbReference type="PROSITE" id="PS51379"/>
    </source>
</evidence>